<accession>A0A1E2VD67</accession>
<dbReference type="SUPFAM" id="SSF56112">
    <property type="entry name" value="Protein kinase-like (PK-like)"/>
    <property type="match status" value="1"/>
</dbReference>
<keyword evidence="7 15" id="KW-0808">Transferase</keyword>
<reference evidence="16 17" key="1">
    <citation type="submission" date="2016-08" db="EMBL/GenBank/DDBJ databases">
        <authorList>
            <person name="Seilhamer J.J."/>
        </authorList>
    </citation>
    <scope>NUCLEOTIDE SEQUENCE [LARGE SCALE GENOMIC DNA]</scope>
    <source>
        <strain evidence="16 17">PH27A</strain>
    </source>
</reference>
<keyword evidence="8 15" id="KW-0547">Nucleotide-binding</keyword>
<dbReference type="Proteomes" id="UP000094291">
    <property type="component" value="Unassembled WGS sequence"/>
</dbReference>
<keyword evidence="11 15" id="KW-0448">Lipopolysaccharide biosynthesis</keyword>
<evidence type="ECO:0000256" key="10">
    <source>
        <dbReference type="ARBA" id="ARBA00022840"/>
    </source>
</evidence>
<evidence type="ECO:0000256" key="12">
    <source>
        <dbReference type="ARBA" id="ARBA00023136"/>
    </source>
</evidence>
<protein>
    <recommendedName>
        <fullName evidence="13 15">3-deoxy-D-manno-octulosonic acid kinase</fullName>
        <shortName evidence="15">Kdo kinase</shortName>
        <ecNumber evidence="4 15">2.7.1.166</ecNumber>
    </recommendedName>
</protein>
<keyword evidence="12 15" id="KW-0472">Membrane</keyword>
<dbReference type="HAMAP" id="MF_00521">
    <property type="entry name" value="KDO_kinase"/>
    <property type="match status" value="1"/>
</dbReference>
<comment type="subcellular location">
    <subcellularLocation>
        <location evidence="1 15">Cell inner membrane</location>
        <topology evidence="1 15">Peripheral membrane protein</topology>
        <orientation evidence="1 15">Cytoplasmic side</orientation>
    </subcellularLocation>
</comment>
<keyword evidence="5 15" id="KW-1003">Cell membrane</keyword>
<evidence type="ECO:0000256" key="1">
    <source>
        <dbReference type="ARBA" id="ARBA00004515"/>
    </source>
</evidence>
<sequence length="234" mass="26522">MAGFQQFRQGKQIILYDSSLTPQITSCWFDPDHWRQQDKLLGTGSGRGDSWFLDSPDGELVLRHYRRGGLIGKLISDHYLWSGVTHSRPWQELSVQAQLVAQGLPAPVAIGARIQREGLTYRADLLTRRLAGVIPLADLLSTHQVDTALMQRVGHMIARFHQAGLDHVDLNARNILIDAQHMPWLIDFDRCRITTPDNKTARRNLQRLGRSLQKFAPGQAHAWLEAVIEGHHIH</sequence>
<evidence type="ECO:0000256" key="15">
    <source>
        <dbReference type="HAMAP-Rule" id="MF_00521"/>
    </source>
</evidence>
<dbReference type="OrthoDB" id="6854449at2"/>
<dbReference type="EMBL" id="MDTQ01000001">
    <property type="protein sequence ID" value="ODC04756.1"/>
    <property type="molecule type" value="Genomic_DNA"/>
</dbReference>
<dbReference type="InterPro" id="IPR022826">
    <property type="entry name" value="KDO_kinase"/>
</dbReference>
<dbReference type="Gene3D" id="1.10.510.10">
    <property type="entry name" value="Transferase(Phosphotransferase) domain 1"/>
    <property type="match status" value="1"/>
</dbReference>
<evidence type="ECO:0000256" key="8">
    <source>
        <dbReference type="ARBA" id="ARBA00022741"/>
    </source>
</evidence>
<evidence type="ECO:0000256" key="3">
    <source>
        <dbReference type="ARBA" id="ARBA00010327"/>
    </source>
</evidence>
<evidence type="ECO:0000256" key="6">
    <source>
        <dbReference type="ARBA" id="ARBA00022519"/>
    </source>
</evidence>
<organism evidence="16 17">
    <name type="scientific">Terasakiispira papahanaumokuakeensis</name>
    <dbReference type="NCBI Taxonomy" id="197479"/>
    <lineage>
        <taxon>Bacteria</taxon>
        <taxon>Pseudomonadati</taxon>
        <taxon>Pseudomonadota</taxon>
        <taxon>Gammaproteobacteria</taxon>
        <taxon>Oceanospirillales</taxon>
        <taxon>Terasakiispira</taxon>
    </lineage>
</organism>
<name>A0A1E2VD67_9GAMM</name>
<evidence type="ECO:0000256" key="11">
    <source>
        <dbReference type="ARBA" id="ARBA00022985"/>
    </source>
</evidence>
<evidence type="ECO:0000313" key="17">
    <source>
        <dbReference type="Proteomes" id="UP000094291"/>
    </source>
</evidence>
<comment type="catalytic activity">
    <reaction evidence="14 15">
        <text>an alpha-Kdo-(2-&gt;6)-lipid IVA + ATP = a 4-O-phospho-alpha-Kdo-(2-&gt;6)-lipid IVA + ADP + H(+)</text>
        <dbReference type="Rhea" id="RHEA:74271"/>
        <dbReference type="ChEBI" id="CHEBI:15378"/>
        <dbReference type="ChEBI" id="CHEBI:30616"/>
        <dbReference type="ChEBI" id="CHEBI:176428"/>
        <dbReference type="ChEBI" id="CHEBI:193140"/>
        <dbReference type="ChEBI" id="CHEBI:456216"/>
        <dbReference type="EC" id="2.7.1.166"/>
    </reaction>
</comment>
<comment type="function">
    <text evidence="15">Catalyzes the ATP-dependent phosphorylation of the 3-deoxy-D-manno-octulosonic acid (Kdo) residue in Kdo-lipid IV(A) at the 4-OH position.</text>
</comment>
<dbReference type="GO" id="GO:0016773">
    <property type="term" value="F:phosphotransferase activity, alcohol group as acceptor"/>
    <property type="evidence" value="ECO:0007669"/>
    <property type="project" value="UniProtKB-UniRule"/>
</dbReference>
<dbReference type="UniPathway" id="UPA00958"/>
<evidence type="ECO:0000256" key="9">
    <source>
        <dbReference type="ARBA" id="ARBA00022777"/>
    </source>
</evidence>
<dbReference type="EC" id="2.7.1.166" evidence="4 15"/>
<proteinExistence type="inferred from homology"/>
<evidence type="ECO:0000256" key="14">
    <source>
        <dbReference type="ARBA" id="ARBA00034417"/>
    </source>
</evidence>
<comment type="pathway">
    <text evidence="2 15">Bacterial outer membrane biogenesis; LPS core biosynthesis.</text>
</comment>
<evidence type="ECO:0000256" key="13">
    <source>
        <dbReference type="ARBA" id="ARBA00029511"/>
    </source>
</evidence>
<dbReference type="Pfam" id="PF06293">
    <property type="entry name" value="Kdo"/>
    <property type="match status" value="1"/>
</dbReference>
<feature type="active site" evidence="15">
    <location>
        <position position="169"/>
    </location>
</feature>
<dbReference type="RefSeq" id="WP_068999740.1">
    <property type="nucleotide sequence ID" value="NZ_MDTQ01000001.1"/>
</dbReference>
<evidence type="ECO:0000256" key="5">
    <source>
        <dbReference type="ARBA" id="ARBA00022475"/>
    </source>
</evidence>
<evidence type="ECO:0000256" key="4">
    <source>
        <dbReference type="ARBA" id="ARBA00011988"/>
    </source>
</evidence>
<dbReference type="AlphaFoldDB" id="A0A1E2VD67"/>
<comment type="similarity">
    <text evidence="3 15">Belongs to the protein kinase superfamily. KdkA/RfaP family.</text>
</comment>
<dbReference type="GO" id="GO:0016301">
    <property type="term" value="F:kinase activity"/>
    <property type="evidence" value="ECO:0007669"/>
    <property type="project" value="UniProtKB-KW"/>
</dbReference>
<comment type="caution">
    <text evidence="16">The sequence shown here is derived from an EMBL/GenBank/DDBJ whole genome shotgun (WGS) entry which is preliminary data.</text>
</comment>
<evidence type="ECO:0000313" key="16">
    <source>
        <dbReference type="EMBL" id="ODC04756.1"/>
    </source>
</evidence>
<dbReference type="GO" id="GO:0009244">
    <property type="term" value="P:lipopolysaccharide core region biosynthetic process"/>
    <property type="evidence" value="ECO:0007669"/>
    <property type="project" value="UniProtKB-UniRule"/>
</dbReference>
<dbReference type="InterPro" id="IPR011009">
    <property type="entry name" value="Kinase-like_dom_sf"/>
</dbReference>
<dbReference type="NCBIfam" id="NF002475">
    <property type="entry name" value="PRK01723.1"/>
    <property type="match status" value="1"/>
</dbReference>
<keyword evidence="6 15" id="KW-0997">Cell inner membrane</keyword>
<gene>
    <name evidence="15" type="primary">kdkA</name>
    <name evidence="16" type="ORF">BFW38_15685</name>
</gene>
<dbReference type="GO" id="GO:0005524">
    <property type="term" value="F:ATP binding"/>
    <property type="evidence" value="ECO:0007669"/>
    <property type="project" value="UniProtKB-UniRule"/>
</dbReference>
<keyword evidence="10 15" id="KW-0067">ATP-binding</keyword>
<keyword evidence="17" id="KW-1185">Reference proteome</keyword>
<dbReference type="STRING" id="197479.BFW38_15685"/>
<evidence type="ECO:0000256" key="7">
    <source>
        <dbReference type="ARBA" id="ARBA00022679"/>
    </source>
</evidence>
<keyword evidence="9 15" id="KW-0418">Kinase</keyword>
<dbReference type="GO" id="GO:0005886">
    <property type="term" value="C:plasma membrane"/>
    <property type="evidence" value="ECO:0007669"/>
    <property type="project" value="UniProtKB-SubCell"/>
</dbReference>
<evidence type="ECO:0000256" key="2">
    <source>
        <dbReference type="ARBA" id="ARBA00004713"/>
    </source>
</evidence>